<dbReference type="PANTHER" id="PTHR34220">
    <property type="entry name" value="SENSOR HISTIDINE KINASE YPDA"/>
    <property type="match status" value="1"/>
</dbReference>
<dbReference type="PROSITE" id="PS50005">
    <property type="entry name" value="TPR"/>
    <property type="match status" value="3"/>
</dbReference>
<dbReference type="SUPFAM" id="SSF55874">
    <property type="entry name" value="ATPase domain of HSP90 chaperone/DNA topoisomerase II/histidine kinase"/>
    <property type="match status" value="1"/>
</dbReference>
<dbReference type="InterPro" id="IPR010559">
    <property type="entry name" value="Sig_transdc_His_kin_internal"/>
</dbReference>
<organism evidence="4 5">
    <name type="scientific">Bizionia paragorgiae</name>
    <dbReference type="NCBI Taxonomy" id="283786"/>
    <lineage>
        <taxon>Bacteria</taxon>
        <taxon>Pseudomonadati</taxon>
        <taxon>Bacteroidota</taxon>
        <taxon>Flavobacteriia</taxon>
        <taxon>Flavobacteriales</taxon>
        <taxon>Flavobacteriaceae</taxon>
        <taxon>Bizionia</taxon>
    </lineage>
</organism>
<dbReference type="EMBL" id="FNQK01000012">
    <property type="protein sequence ID" value="SEA39854.1"/>
    <property type="molecule type" value="Genomic_DNA"/>
</dbReference>
<keyword evidence="2" id="KW-0812">Transmembrane</keyword>
<dbReference type="PANTHER" id="PTHR34220:SF7">
    <property type="entry name" value="SENSOR HISTIDINE KINASE YPDA"/>
    <property type="match status" value="1"/>
</dbReference>
<dbReference type="STRING" id="283786.SAMN04487990_11230"/>
<gene>
    <name evidence="4" type="ORF">SAMN04487990_11230</name>
</gene>
<dbReference type="Pfam" id="PF13181">
    <property type="entry name" value="TPR_8"/>
    <property type="match status" value="2"/>
</dbReference>
<dbReference type="Proteomes" id="UP000198846">
    <property type="component" value="Unassembled WGS sequence"/>
</dbReference>
<dbReference type="AlphaFoldDB" id="A0A1H4AVH1"/>
<dbReference type="Pfam" id="PF13374">
    <property type="entry name" value="TPR_10"/>
    <property type="match status" value="1"/>
</dbReference>
<keyword evidence="2" id="KW-0472">Membrane</keyword>
<reference evidence="4 5" key="1">
    <citation type="submission" date="2016-10" db="EMBL/GenBank/DDBJ databases">
        <authorList>
            <person name="de Groot N.N."/>
        </authorList>
    </citation>
    <scope>NUCLEOTIDE SEQUENCE [LARGE SCALE GENOMIC DNA]</scope>
    <source>
        <strain evidence="4 5">DSM 23842</strain>
    </source>
</reference>
<dbReference type="Pfam" id="PF13424">
    <property type="entry name" value="TPR_12"/>
    <property type="match status" value="1"/>
</dbReference>
<feature type="repeat" description="TPR" evidence="1">
    <location>
        <begin position="331"/>
        <end position="364"/>
    </location>
</feature>
<dbReference type="Gene3D" id="3.30.565.10">
    <property type="entry name" value="Histidine kinase-like ATPase, C-terminal domain"/>
    <property type="match status" value="1"/>
</dbReference>
<evidence type="ECO:0000259" key="3">
    <source>
        <dbReference type="Pfam" id="PF06580"/>
    </source>
</evidence>
<protein>
    <submittedName>
        <fullName evidence="4">Tetratricopeptide repeat-containing protein</fullName>
    </submittedName>
</protein>
<dbReference type="OrthoDB" id="6190788at2"/>
<dbReference type="SUPFAM" id="SSF48452">
    <property type="entry name" value="TPR-like"/>
    <property type="match status" value="2"/>
</dbReference>
<dbReference type="RefSeq" id="WP_092134644.1">
    <property type="nucleotide sequence ID" value="NZ_FNQK01000012.1"/>
</dbReference>
<dbReference type="GO" id="GO:0016020">
    <property type="term" value="C:membrane"/>
    <property type="evidence" value="ECO:0007669"/>
    <property type="project" value="InterPro"/>
</dbReference>
<sequence length="656" mass="75047">MLNSPPSFSILALKNQLLTLALLVSTLGFSQSSKPQFSVIADSLIKVNHKAFNDLDYAIYRNKYDTLKMKIFAERSAEKNYPQGEAFAHIMLGNQYRNKSLFKKSKAALNKALTISKEKKLIEFHIVSLNMLGVVERRLDNIKSALAYHQNALQLAEQHPEKTKSIQKSIAVSYNSMGNIYLSLKQYDLALQVFNNSLKIEKEANNYLGLAINYHNIGAIYEEQNQLSTALENYKISLSYNEKINSDVGRVICNTSIGSIYIKQNKPEAALKIIAPTIPLAEKNQDQFYIAFAYNTLGWAHLKLNRLELAEIWLTKGLNVAEDYKLKSSIADAYLHLSELNEKKNDFELSLKQYKKAIKLNQSIISEKNAQFVSSLRLQYETEKKNNQIQALASENEIVKLRLEENKKTGLFILSGLLALGIALFFINRHQQLKSEKMILTLEQDMLRNQMNPHFIFNSLNSIKLYIINNEKENAIYYLTKFSKFIRKILIASTEKQISIAEELETMNLYMNIENIRFSNKINYETIIDPTVNVDSLKVPSLVLQPFLENALWHGLSPKKGDKSITVHVYQSKKDYVSISITDNGIGRIASKTIKENKILKRKSLGIGITKQRLENFSQRYVHSYTISIEDLYENNKPTGTKITLNIPTKEIKKLR</sequence>
<evidence type="ECO:0000313" key="5">
    <source>
        <dbReference type="Proteomes" id="UP000198846"/>
    </source>
</evidence>
<feature type="transmembrane region" description="Helical" evidence="2">
    <location>
        <begin position="410"/>
        <end position="428"/>
    </location>
</feature>
<dbReference type="InterPro" id="IPR050640">
    <property type="entry name" value="Bact_2-comp_sensor_kinase"/>
</dbReference>
<dbReference type="Gene3D" id="1.25.40.10">
    <property type="entry name" value="Tetratricopeptide repeat domain"/>
    <property type="match status" value="3"/>
</dbReference>
<feature type="repeat" description="TPR" evidence="1">
    <location>
        <begin position="171"/>
        <end position="204"/>
    </location>
</feature>
<evidence type="ECO:0000313" key="4">
    <source>
        <dbReference type="EMBL" id="SEA39854.1"/>
    </source>
</evidence>
<feature type="repeat" description="TPR" evidence="1">
    <location>
        <begin position="211"/>
        <end position="244"/>
    </location>
</feature>
<dbReference type="Pfam" id="PF06580">
    <property type="entry name" value="His_kinase"/>
    <property type="match status" value="1"/>
</dbReference>
<keyword evidence="2" id="KW-1133">Transmembrane helix</keyword>
<dbReference type="GO" id="GO:0000155">
    <property type="term" value="F:phosphorelay sensor kinase activity"/>
    <property type="evidence" value="ECO:0007669"/>
    <property type="project" value="InterPro"/>
</dbReference>
<keyword evidence="1" id="KW-0802">TPR repeat</keyword>
<dbReference type="InterPro" id="IPR036890">
    <property type="entry name" value="HATPase_C_sf"/>
</dbReference>
<proteinExistence type="predicted"/>
<dbReference type="InterPro" id="IPR019734">
    <property type="entry name" value="TPR_rpt"/>
</dbReference>
<evidence type="ECO:0000256" key="1">
    <source>
        <dbReference type="PROSITE-ProRule" id="PRU00339"/>
    </source>
</evidence>
<keyword evidence="5" id="KW-1185">Reference proteome</keyword>
<evidence type="ECO:0000256" key="2">
    <source>
        <dbReference type="SAM" id="Phobius"/>
    </source>
</evidence>
<accession>A0A1H4AVH1</accession>
<dbReference type="InterPro" id="IPR011990">
    <property type="entry name" value="TPR-like_helical_dom_sf"/>
</dbReference>
<feature type="domain" description="Signal transduction histidine kinase internal region" evidence="3">
    <location>
        <begin position="443"/>
        <end position="522"/>
    </location>
</feature>
<dbReference type="SMART" id="SM00028">
    <property type="entry name" value="TPR"/>
    <property type="match status" value="7"/>
</dbReference>
<name>A0A1H4AVH1_BIZPA</name>